<evidence type="ECO:0000256" key="5">
    <source>
        <dbReference type="ARBA" id="ARBA00023128"/>
    </source>
</evidence>
<dbReference type="InterPro" id="IPR037169">
    <property type="entry name" value="Cytochrome_c_oxidase_VIc_sf"/>
</dbReference>
<comment type="subcellular location">
    <subcellularLocation>
        <location evidence="1">Mitochondrion inner membrane</location>
    </subcellularLocation>
</comment>
<evidence type="ECO:0008006" key="11">
    <source>
        <dbReference type="Google" id="ProtNLM"/>
    </source>
</evidence>
<proteinExistence type="predicted"/>
<keyword evidence="8" id="KW-1185">Reference proteome</keyword>
<keyword evidence="5" id="KW-0496">Mitochondrion</keyword>
<reference evidence="9 10" key="2">
    <citation type="submission" date="2023-11" db="UniProtKB">
        <authorList>
            <consortium name="WormBaseParasite"/>
        </authorList>
    </citation>
    <scope>IDENTIFICATION</scope>
</reference>
<evidence type="ECO:0000313" key="10">
    <source>
        <dbReference type="WBParaSite" id="SRDH1_12580.2"/>
    </source>
</evidence>
<protein>
    <recommendedName>
        <fullName evidence="11">Mitochondrial cytochrome c oxidase subunit VIc/VIIs domain-containing protein</fullName>
    </recommendedName>
</protein>
<evidence type="ECO:0000256" key="2">
    <source>
        <dbReference type="ARBA" id="ARBA00022692"/>
    </source>
</evidence>
<evidence type="ECO:0000256" key="4">
    <source>
        <dbReference type="ARBA" id="ARBA00022989"/>
    </source>
</evidence>
<name>A0AA85EKQ4_9TREM</name>
<dbReference type="AlphaFoldDB" id="A0AA85EKQ4"/>
<dbReference type="InterPro" id="IPR034884">
    <property type="entry name" value="Cytochrome_c_oxidase_VIc/VIIs"/>
</dbReference>
<keyword evidence="3" id="KW-0999">Mitochondrion inner membrane</keyword>
<evidence type="ECO:0000256" key="1">
    <source>
        <dbReference type="ARBA" id="ARBA00004273"/>
    </source>
</evidence>
<feature type="transmembrane region" description="Helical" evidence="7">
    <location>
        <begin position="53"/>
        <end position="75"/>
    </location>
</feature>
<accession>A0AA85EKQ4</accession>
<sequence>MKKYHVYERKNSWRDLAGLPVHLELASLFRRESFAAINTMDPAKLRNFRVGRALRAMGIATVVSTVVTGVVVYMYTKEEISTIRKFYHSYDPQLEWNVLLNSGILKTVNKDGSLVDLED</sequence>
<dbReference type="Proteomes" id="UP000050792">
    <property type="component" value="Unassembled WGS sequence"/>
</dbReference>
<reference evidence="8" key="1">
    <citation type="submission" date="2022-06" db="EMBL/GenBank/DDBJ databases">
        <authorList>
            <person name="Berger JAMES D."/>
            <person name="Berger JAMES D."/>
        </authorList>
    </citation>
    <scope>NUCLEOTIDE SEQUENCE [LARGE SCALE GENOMIC DNA]</scope>
</reference>
<dbReference type="Pfam" id="PF02937">
    <property type="entry name" value="COX6C"/>
    <property type="match status" value="1"/>
</dbReference>
<keyword evidence="6 7" id="KW-0472">Membrane</keyword>
<evidence type="ECO:0000313" key="9">
    <source>
        <dbReference type="WBParaSite" id="SRDH1_12580.1"/>
    </source>
</evidence>
<dbReference type="WBParaSite" id="SRDH1_12580.1">
    <property type="protein sequence ID" value="SRDH1_12580.1"/>
    <property type="gene ID" value="SRDH1_12580"/>
</dbReference>
<evidence type="ECO:0000256" key="3">
    <source>
        <dbReference type="ARBA" id="ARBA00022792"/>
    </source>
</evidence>
<evidence type="ECO:0000256" key="6">
    <source>
        <dbReference type="ARBA" id="ARBA00023136"/>
    </source>
</evidence>
<keyword evidence="4 7" id="KW-1133">Transmembrane helix</keyword>
<evidence type="ECO:0000256" key="7">
    <source>
        <dbReference type="SAM" id="Phobius"/>
    </source>
</evidence>
<evidence type="ECO:0000313" key="8">
    <source>
        <dbReference type="Proteomes" id="UP000050792"/>
    </source>
</evidence>
<dbReference type="Gene3D" id="4.10.93.10">
    <property type="entry name" value="Mitochondrial cytochrome c oxidase subunit VIc/VIIs"/>
    <property type="match status" value="1"/>
</dbReference>
<organism evidence="8 9">
    <name type="scientific">Schistosoma rodhaini</name>
    <dbReference type="NCBI Taxonomy" id="6188"/>
    <lineage>
        <taxon>Eukaryota</taxon>
        <taxon>Metazoa</taxon>
        <taxon>Spiralia</taxon>
        <taxon>Lophotrochozoa</taxon>
        <taxon>Platyhelminthes</taxon>
        <taxon>Trematoda</taxon>
        <taxon>Digenea</taxon>
        <taxon>Strigeidida</taxon>
        <taxon>Schistosomatoidea</taxon>
        <taxon>Schistosomatidae</taxon>
        <taxon>Schistosoma</taxon>
    </lineage>
</organism>
<dbReference type="GO" id="GO:0005743">
    <property type="term" value="C:mitochondrial inner membrane"/>
    <property type="evidence" value="ECO:0007669"/>
    <property type="project" value="UniProtKB-SubCell"/>
</dbReference>
<dbReference type="WBParaSite" id="SRDH1_12580.2">
    <property type="protein sequence ID" value="SRDH1_12580.2"/>
    <property type="gene ID" value="SRDH1_12580"/>
</dbReference>
<keyword evidence="2 7" id="KW-0812">Transmembrane</keyword>